<proteinExistence type="predicted"/>
<evidence type="ECO:0000256" key="2">
    <source>
        <dbReference type="ARBA" id="ARBA00023125"/>
    </source>
</evidence>
<dbReference type="RefSeq" id="WP_165031972.1">
    <property type="nucleotide sequence ID" value="NZ_JAAKZF010000042.1"/>
</dbReference>
<evidence type="ECO:0000313" key="6">
    <source>
        <dbReference type="EMBL" id="NGO54032.1"/>
    </source>
</evidence>
<protein>
    <submittedName>
        <fullName evidence="6">TetR/AcrR family transcriptional regulator</fullName>
    </submittedName>
</protein>
<dbReference type="PRINTS" id="PR00455">
    <property type="entry name" value="HTHTETR"/>
</dbReference>
<dbReference type="Pfam" id="PF00440">
    <property type="entry name" value="TetR_N"/>
    <property type="match status" value="1"/>
</dbReference>
<accession>A0A6G4WGW4</accession>
<keyword evidence="2 4" id="KW-0238">DNA-binding</keyword>
<dbReference type="InterPro" id="IPR049484">
    <property type="entry name" value="Rv0078-like_C"/>
</dbReference>
<comment type="caution">
    <text evidence="6">The sequence shown here is derived from an EMBL/GenBank/DDBJ whole genome shotgun (WGS) entry which is preliminary data.</text>
</comment>
<evidence type="ECO:0000313" key="7">
    <source>
        <dbReference type="Proteomes" id="UP001642900"/>
    </source>
</evidence>
<evidence type="ECO:0000256" key="3">
    <source>
        <dbReference type="ARBA" id="ARBA00023163"/>
    </source>
</evidence>
<evidence type="ECO:0000256" key="4">
    <source>
        <dbReference type="PROSITE-ProRule" id="PRU00335"/>
    </source>
</evidence>
<dbReference type="SUPFAM" id="SSF46689">
    <property type="entry name" value="Homeodomain-like"/>
    <property type="match status" value="1"/>
</dbReference>
<dbReference type="InterPro" id="IPR050109">
    <property type="entry name" value="HTH-type_TetR-like_transc_reg"/>
</dbReference>
<feature type="domain" description="HTH tetR-type" evidence="5">
    <location>
        <begin position="15"/>
        <end position="75"/>
    </location>
</feature>
<reference evidence="6 7" key="1">
    <citation type="submission" date="2020-02" db="EMBL/GenBank/DDBJ databases">
        <title>Genome sequence of strain CCNWXJ40-4.</title>
        <authorList>
            <person name="Gao J."/>
            <person name="Sun J."/>
        </authorList>
    </citation>
    <scope>NUCLEOTIDE SEQUENCE [LARGE SCALE GENOMIC DNA]</scope>
    <source>
        <strain evidence="6 7">CCNWXJ 40-4</strain>
    </source>
</reference>
<dbReference type="GO" id="GO:0000976">
    <property type="term" value="F:transcription cis-regulatory region binding"/>
    <property type="evidence" value="ECO:0007669"/>
    <property type="project" value="TreeGrafter"/>
</dbReference>
<dbReference type="GO" id="GO:0003700">
    <property type="term" value="F:DNA-binding transcription factor activity"/>
    <property type="evidence" value="ECO:0007669"/>
    <property type="project" value="TreeGrafter"/>
</dbReference>
<keyword evidence="3" id="KW-0804">Transcription</keyword>
<dbReference type="InterPro" id="IPR001647">
    <property type="entry name" value="HTH_TetR"/>
</dbReference>
<keyword evidence="7" id="KW-1185">Reference proteome</keyword>
<evidence type="ECO:0000259" key="5">
    <source>
        <dbReference type="PROSITE" id="PS50977"/>
    </source>
</evidence>
<dbReference type="InterPro" id="IPR009057">
    <property type="entry name" value="Homeodomain-like_sf"/>
</dbReference>
<keyword evidence="1" id="KW-0805">Transcription regulation</keyword>
<dbReference type="Pfam" id="PF21351">
    <property type="entry name" value="TetR_C_41"/>
    <property type="match status" value="1"/>
</dbReference>
<organism evidence="6 7">
    <name type="scientific">Allomesorhizobium camelthorni</name>
    <dbReference type="NCBI Taxonomy" id="475069"/>
    <lineage>
        <taxon>Bacteria</taxon>
        <taxon>Pseudomonadati</taxon>
        <taxon>Pseudomonadota</taxon>
        <taxon>Alphaproteobacteria</taxon>
        <taxon>Hyphomicrobiales</taxon>
        <taxon>Phyllobacteriaceae</taxon>
        <taxon>Allomesorhizobium</taxon>
    </lineage>
</organism>
<dbReference type="PROSITE" id="PS50977">
    <property type="entry name" value="HTH_TETR_2"/>
    <property type="match status" value="1"/>
</dbReference>
<name>A0A6G4WGW4_9HYPH</name>
<dbReference type="PANTHER" id="PTHR30055:SF234">
    <property type="entry name" value="HTH-TYPE TRANSCRIPTIONAL REGULATOR BETI"/>
    <property type="match status" value="1"/>
</dbReference>
<dbReference type="PANTHER" id="PTHR30055">
    <property type="entry name" value="HTH-TYPE TRANSCRIPTIONAL REGULATOR RUTR"/>
    <property type="match status" value="1"/>
</dbReference>
<gene>
    <name evidence="6" type="ORF">G6N73_23265</name>
</gene>
<dbReference type="Proteomes" id="UP001642900">
    <property type="component" value="Unassembled WGS sequence"/>
</dbReference>
<dbReference type="InterPro" id="IPR023772">
    <property type="entry name" value="DNA-bd_HTH_TetR-type_CS"/>
</dbReference>
<dbReference type="PROSITE" id="PS01081">
    <property type="entry name" value="HTH_TETR_1"/>
    <property type="match status" value="1"/>
</dbReference>
<dbReference type="AlphaFoldDB" id="A0A6G4WGW4"/>
<evidence type="ECO:0000256" key="1">
    <source>
        <dbReference type="ARBA" id="ARBA00023015"/>
    </source>
</evidence>
<dbReference type="Gene3D" id="1.10.357.10">
    <property type="entry name" value="Tetracycline Repressor, domain 2"/>
    <property type="match status" value="1"/>
</dbReference>
<feature type="DNA-binding region" description="H-T-H motif" evidence="4">
    <location>
        <begin position="38"/>
        <end position="57"/>
    </location>
</feature>
<sequence length="214" mass="22914">MQQDSTRRSNRERTEATRGDLIAAAKKLFVEMGYGETSTPEIVASAGVTRGALYHHFADKRALFHAVVEDEAAAVAEEIEKATPDTLGPREALLTGGLAFFNAMAVSGRTRLLLLDGPAILGRETMDRIDSLHGTRTLREGIAMAMRSGAMKKLPLDAVTALLSAAFDRAALAIEAGASARDYLKSLEALIDGLMTEEQGSAESRPRMRGPLGD</sequence>
<dbReference type="EMBL" id="JAAKZF010000042">
    <property type="protein sequence ID" value="NGO54032.1"/>
    <property type="molecule type" value="Genomic_DNA"/>
</dbReference>